<name>A0ABT4XS04_9RHOB</name>
<dbReference type="Pfam" id="PF12974">
    <property type="entry name" value="Phosphonate-bd"/>
    <property type="match status" value="1"/>
</dbReference>
<accession>A0ABT4XS04</accession>
<dbReference type="Proteomes" id="UP001210720">
    <property type="component" value="Unassembled WGS sequence"/>
</dbReference>
<protein>
    <submittedName>
        <fullName evidence="2">Phosphate/phosphite/phosphonate ABC transporter substrate-binding protein</fullName>
    </submittedName>
</protein>
<dbReference type="PANTHER" id="PTHR35841">
    <property type="entry name" value="PHOSPHONATES-BINDING PERIPLASMIC PROTEIN"/>
    <property type="match status" value="1"/>
</dbReference>
<evidence type="ECO:0000313" key="2">
    <source>
        <dbReference type="EMBL" id="MDA7424733.1"/>
    </source>
</evidence>
<keyword evidence="3" id="KW-1185">Reference proteome</keyword>
<comment type="caution">
    <text evidence="2">The sequence shown here is derived from an EMBL/GenBank/DDBJ whole genome shotgun (WGS) entry which is preliminary data.</text>
</comment>
<dbReference type="RefSeq" id="WP_271432077.1">
    <property type="nucleotide sequence ID" value="NZ_JAQIOY010000002.1"/>
</dbReference>
<gene>
    <name evidence="2" type="ORF">PFY00_08355</name>
</gene>
<keyword evidence="1" id="KW-0732">Signal</keyword>
<organism evidence="2 3">
    <name type="scientific">Thalassococcus lentus</name>
    <dbReference type="NCBI Taxonomy" id="1210524"/>
    <lineage>
        <taxon>Bacteria</taxon>
        <taxon>Pseudomonadati</taxon>
        <taxon>Pseudomonadota</taxon>
        <taxon>Alphaproteobacteria</taxon>
        <taxon>Rhodobacterales</taxon>
        <taxon>Roseobacteraceae</taxon>
        <taxon>Thalassococcus</taxon>
    </lineage>
</organism>
<reference evidence="2 3" key="1">
    <citation type="submission" date="2023-01" db="EMBL/GenBank/DDBJ databases">
        <title>Thalassococcus onchidii sp. nov., isolated from a marine invertebrate from the South China Sea.</title>
        <authorList>
            <person name="Xu S."/>
            <person name="Liu Z."/>
            <person name="Xu Y."/>
        </authorList>
    </citation>
    <scope>NUCLEOTIDE SEQUENCE [LARGE SCALE GENOMIC DNA]</scope>
    <source>
        <strain evidence="2 3">KCTC 32084</strain>
    </source>
</reference>
<proteinExistence type="predicted"/>
<evidence type="ECO:0000313" key="3">
    <source>
        <dbReference type="Proteomes" id="UP001210720"/>
    </source>
</evidence>
<dbReference type="SUPFAM" id="SSF53850">
    <property type="entry name" value="Periplasmic binding protein-like II"/>
    <property type="match status" value="1"/>
</dbReference>
<dbReference type="PROSITE" id="PS51257">
    <property type="entry name" value="PROKAR_LIPOPROTEIN"/>
    <property type="match status" value="1"/>
</dbReference>
<dbReference type="EMBL" id="JAQIOY010000002">
    <property type="protein sequence ID" value="MDA7424733.1"/>
    <property type="molecule type" value="Genomic_DNA"/>
</dbReference>
<dbReference type="PANTHER" id="PTHR35841:SF1">
    <property type="entry name" value="PHOSPHONATES-BINDING PERIPLASMIC PROTEIN"/>
    <property type="match status" value="1"/>
</dbReference>
<feature type="chain" id="PRO_5046192941" evidence="1">
    <location>
        <begin position="20"/>
        <end position="269"/>
    </location>
</feature>
<feature type="signal peptide" evidence="1">
    <location>
        <begin position="1"/>
        <end position="19"/>
    </location>
</feature>
<dbReference type="Gene3D" id="3.40.190.10">
    <property type="entry name" value="Periplasmic binding protein-like II"/>
    <property type="match status" value="2"/>
</dbReference>
<sequence length="269" mass="29566">MFRRVVIGAAVAISLLGSAALSCELSLGVVPQFEHRRILAAWTPVIERLETATGCTVRLRASRSIPEFEDEFQSGSFDIVYMNPFHAVMAHDEQNYLPIIRSGARKLQGILVVAADSEFQDVKDLDGQELAFPSPNALGASLLMRAELTESVGISYTTRYVGTHTSVYLNVYKQLVAAGGGVQRSLSTQDPALSEGLRVIYRTQQVPAHPIAIHPRVGSDHVAKITAEILKIGAENPELLERIPLKQPIETNIDEYAALRDMGLEKFRE</sequence>
<evidence type="ECO:0000256" key="1">
    <source>
        <dbReference type="SAM" id="SignalP"/>
    </source>
</evidence>